<protein>
    <recommendedName>
        <fullName evidence="3">YbaB/EbfC DNA-binding family protein</fullName>
    </recommendedName>
</protein>
<accession>A0A8T8I1U2</accession>
<organism evidence="1 2">
    <name type="scientific">Saccharothrix algeriensis</name>
    <dbReference type="NCBI Taxonomy" id="173560"/>
    <lineage>
        <taxon>Bacteria</taxon>
        <taxon>Bacillati</taxon>
        <taxon>Actinomycetota</taxon>
        <taxon>Actinomycetes</taxon>
        <taxon>Pseudonocardiales</taxon>
        <taxon>Pseudonocardiaceae</taxon>
        <taxon>Saccharothrix</taxon>
    </lineage>
</organism>
<dbReference type="InterPro" id="IPR036894">
    <property type="entry name" value="YbaB-like_sf"/>
</dbReference>
<dbReference type="Proteomes" id="UP000671828">
    <property type="component" value="Chromosome"/>
</dbReference>
<dbReference type="Gene3D" id="3.30.1310.10">
    <property type="entry name" value="Nucleoid-associated protein YbaB-like domain"/>
    <property type="match status" value="1"/>
</dbReference>
<dbReference type="InterPro" id="IPR004401">
    <property type="entry name" value="YbaB/EbfC"/>
</dbReference>
<evidence type="ECO:0000313" key="1">
    <source>
        <dbReference type="EMBL" id="QTR04611.1"/>
    </source>
</evidence>
<evidence type="ECO:0008006" key="3">
    <source>
        <dbReference type="Google" id="ProtNLM"/>
    </source>
</evidence>
<dbReference type="AlphaFoldDB" id="A0A8T8I1U2"/>
<evidence type="ECO:0000313" key="2">
    <source>
        <dbReference type="Proteomes" id="UP000671828"/>
    </source>
</evidence>
<feature type="non-terminal residue" evidence="1">
    <location>
        <position position="1"/>
    </location>
</feature>
<name>A0A8T8I1U2_9PSEU</name>
<dbReference type="GO" id="GO:0003677">
    <property type="term" value="F:DNA binding"/>
    <property type="evidence" value="ECO:0007669"/>
    <property type="project" value="InterPro"/>
</dbReference>
<proteinExistence type="predicted"/>
<dbReference type="Pfam" id="PF02575">
    <property type="entry name" value="YbaB_DNA_bd"/>
    <property type="match status" value="1"/>
</dbReference>
<feature type="non-terminal residue" evidence="1">
    <location>
        <position position="221"/>
    </location>
</feature>
<sequence>ARDRLEAWKGRIDKLAADTQAMGERFQNVRVTVDDRNGLAQVTVDSTGAMVDQRLTDRIHRVPPDEVARAILATLGQARGELADRSQEIITDTVGDSPAARAIAERVGNQLRGSESARVVPQDEDDGNDSRYLPQGAVTMTFQVDVEQLRALAANVAEIQARFAAVKAASAHITQDGQAYGVLCEWISGVLEGRHTEQDELIAYQEETLGIVVKTLLVSSD</sequence>
<dbReference type="EMBL" id="CP072788">
    <property type="protein sequence ID" value="QTR04611.1"/>
    <property type="molecule type" value="Genomic_DNA"/>
</dbReference>
<gene>
    <name evidence="1" type="ORF">J7S33_07075</name>
</gene>
<dbReference type="SUPFAM" id="SSF82607">
    <property type="entry name" value="YbaB-like"/>
    <property type="match status" value="1"/>
</dbReference>
<reference evidence="1" key="1">
    <citation type="submission" date="2021-04" db="EMBL/GenBank/DDBJ databases">
        <title>Saccharothrix algeriensis WGS.</title>
        <authorList>
            <person name="Stuskova K."/>
            <person name="Hakalova E."/>
            <person name="Tebbal A.B."/>
            <person name="Eichmeier A."/>
        </authorList>
    </citation>
    <scope>NUCLEOTIDE SEQUENCE</scope>
    <source>
        <strain evidence="1">NRRL B-24137</strain>
    </source>
</reference>